<feature type="chain" id="PRO_5042934246" description="Outer membrane protein beta-barrel domain-containing protein" evidence="1">
    <location>
        <begin position="24"/>
        <end position="170"/>
    </location>
</feature>
<proteinExistence type="predicted"/>
<evidence type="ECO:0000313" key="2">
    <source>
        <dbReference type="EMBL" id="MEA5444489.1"/>
    </source>
</evidence>
<feature type="signal peptide" evidence="1">
    <location>
        <begin position="1"/>
        <end position="23"/>
    </location>
</feature>
<dbReference type="RefSeq" id="WP_346049742.1">
    <property type="nucleotide sequence ID" value="NZ_JAYGII010000002.1"/>
</dbReference>
<evidence type="ECO:0008006" key="4">
    <source>
        <dbReference type="Google" id="ProtNLM"/>
    </source>
</evidence>
<dbReference type="AlphaFoldDB" id="A0AAP6JGV7"/>
<keyword evidence="1" id="KW-0732">Signal</keyword>
<dbReference type="EMBL" id="JAYGII010000002">
    <property type="protein sequence ID" value="MEA5444489.1"/>
    <property type="molecule type" value="Genomic_DNA"/>
</dbReference>
<keyword evidence="3" id="KW-1185">Reference proteome</keyword>
<protein>
    <recommendedName>
        <fullName evidence="4">Outer membrane protein beta-barrel domain-containing protein</fullName>
    </recommendedName>
</protein>
<accession>A0AAP6JGV7</accession>
<evidence type="ECO:0000313" key="3">
    <source>
        <dbReference type="Proteomes" id="UP001302316"/>
    </source>
</evidence>
<dbReference type="Proteomes" id="UP001302316">
    <property type="component" value="Unassembled WGS sequence"/>
</dbReference>
<evidence type="ECO:0000256" key="1">
    <source>
        <dbReference type="SAM" id="SignalP"/>
    </source>
</evidence>
<organism evidence="2 3">
    <name type="scientific">Natronospira elongata</name>
    <dbReference type="NCBI Taxonomy" id="3110268"/>
    <lineage>
        <taxon>Bacteria</taxon>
        <taxon>Pseudomonadati</taxon>
        <taxon>Pseudomonadota</taxon>
        <taxon>Gammaproteobacteria</taxon>
        <taxon>Natronospirales</taxon>
        <taxon>Natronospiraceae</taxon>
        <taxon>Natronospira</taxon>
    </lineage>
</organism>
<sequence length="170" mass="17896">MRKTSLLSLMGLTLAVASAPAAAFFGDAEGERYYVAKVNNVQLDADDSSDATSIAFAFGQYLGERQVAASESEIGITVSNGSVSNSGFLGGSSEADWELLHLGSFIAFQNPGDFKIKGKLGFAFTQLEVGNNTEQDFSAAYGIGGVFGPVEVEITQFGSDFTLLSAGFRF</sequence>
<reference evidence="2 3" key="1">
    <citation type="submission" date="2023-12" db="EMBL/GenBank/DDBJ databases">
        <title>Whole-genome sequencing of halo(alkali)philic microorganisms from hypersaline lakes.</title>
        <authorList>
            <person name="Sorokin D.Y."/>
            <person name="Merkel A.Y."/>
            <person name="Messina E."/>
            <person name="Yakimov M."/>
        </authorList>
    </citation>
    <scope>NUCLEOTIDE SEQUENCE [LARGE SCALE GENOMIC DNA]</scope>
    <source>
        <strain evidence="2 3">AB-CW1</strain>
    </source>
</reference>
<comment type="caution">
    <text evidence="2">The sequence shown here is derived from an EMBL/GenBank/DDBJ whole genome shotgun (WGS) entry which is preliminary data.</text>
</comment>
<name>A0AAP6JGV7_9GAMM</name>
<gene>
    <name evidence="2" type="ORF">VCB98_01475</name>
</gene>